<proteinExistence type="inferred from homology"/>
<keyword evidence="3" id="KW-0539">Nucleus</keyword>
<protein>
    <recommendedName>
        <fullName evidence="7">Protein FAM207A</fullName>
    </recommendedName>
</protein>
<dbReference type="GO" id="GO:0030688">
    <property type="term" value="C:preribosome, small subunit precursor"/>
    <property type="evidence" value="ECO:0007669"/>
    <property type="project" value="InterPro"/>
</dbReference>
<gene>
    <name evidence="5" type="ORF">Q5P01_005411</name>
</gene>
<evidence type="ECO:0000256" key="3">
    <source>
        <dbReference type="ARBA" id="ARBA00023242"/>
    </source>
</evidence>
<evidence type="ECO:0008006" key="7">
    <source>
        <dbReference type="Google" id="ProtNLM"/>
    </source>
</evidence>
<dbReference type="AlphaFoldDB" id="A0AA88T317"/>
<feature type="region of interest" description="Disordered" evidence="4">
    <location>
        <begin position="89"/>
        <end position="116"/>
    </location>
</feature>
<dbReference type="InterPro" id="IPR028160">
    <property type="entry name" value="Slx9-like"/>
</dbReference>
<comment type="similarity">
    <text evidence="2">Belongs to the SLX9 family.</text>
</comment>
<evidence type="ECO:0000313" key="6">
    <source>
        <dbReference type="Proteomes" id="UP001187415"/>
    </source>
</evidence>
<dbReference type="GO" id="GO:0005730">
    <property type="term" value="C:nucleolus"/>
    <property type="evidence" value="ECO:0007669"/>
    <property type="project" value="UniProtKB-SubCell"/>
</dbReference>
<comment type="subcellular location">
    <subcellularLocation>
        <location evidence="1">Nucleus</location>
        <location evidence="1">Nucleolus</location>
    </subcellularLocation>
</comment>
<dbReference type="GO" id="GO:0030686">
    <property type="term" value="C:90S preribosome"/>
    <property type="evidence" value="ECO:0007669"/>
    <property type="project" value="InterPro"/>
</dbReference>
<dbReference type="Pfam" id="PF15341">
    <property type="entry name" value="SLX9"/>
    <property type="match status" value="1"/>
</dbReference>
<evidence type="ECO:0000256" key="4">
    <source>
        <dbReference type="SAM" id="MobiDB-lite"/>
    </source>
</evidence>
<name>A0AA88T317_CHASR</name>
<organism evidence="5 6">
    <name type="scientific">Channa striata</name>
    <name type="common">Snakehead murrel</name>
    <name type="synonym">Ophicephalus striatus</name>
    <dbReference type="NCBI Taxonomy" id="64152"/>
    <lineage>
        <taxon>Eukaryota</taxon>
        <taxon>Metazoa</taxon>
        <taxon>Chordata</taxon>
        <taxon>Craniata</taxon>
        <taxon>Vertebrata</taxon>
        <taxon>Euteleostomi</taxon>
        <taxon>Actinopterygii</taxon>
        <taxon>Neopterygii</taxon>
        <taxon>Teleostei</taxon>
        <taxon>Neoteleostei</taxon>
        <taxon>Acanthomorphata</taxon>
        <taxon>Anabantaria</taxon>
        <taxon>Anabantiformes</taxon>
        <taxon>Channoidei</taxon>
        <taxon>Channidae</taxon>
        <taxon>Channa</taxon>
    </lineage>
</organism>
<evidence type="ECO:0000256" key="2">
    <source>
        <dbReference type="ARBA" id="ARBA00011022"/>
    </source>
</evidence>
<dbReference type="GO" id="GO:0000462">
    <property type="term" value="P:maturation of SSU-rRNA from tricistronic rRNA transcript (SSU-rRNA, 5.8S rRNA, LSU-rRNA)"/>
    <property type="evidence" value="ECO:0007669"/>
    <property type="project" value="InterPro"/>
</dbReference>
<comment type="caution">
    <text evidence="5">The sequence shown here is derived from an EMBL/GenBank/DDBJ whole genome shotgun (WGS) entry which is preliminary data.</text>
</comment>
<keyword evidence="6" id="KW-1185">Reference proteome</keyword>
<dbReference type="EMBL" id="JAUPFM010000003">
    <property type="protein sequence ID" value="KAK2856676.1"/>
    <property type="molecule type" value="Genomic_DNA"/>
</dbReference>
<reference evidence="5" key="1">
    <citation type="submission" date="2023-07" db="EMBL/GenBank/DDBJ databases">
        <title>Chromosome-level Genome Assembly of Striped Snakehead (Channa striata).</title>
        <authorList>
            <person name="Liu H."/>
        </authorList>
    </citation>
    <scope>NUCLEOTIDE SEQUENCE</scope>
    <source>
        <strain evidence="5">Gz</strain>
        <tissue evidence="5">Muscle</tissue>
    </source>
</reference>
<sequence length="234" mass="26480">MVGKIKRLRFKLHQASAKLDNFAAPTGSLLLSTSEKSPVLNVNITPTLQDNKSAKQTLAEDFFHTRIFASTKITPEVLIQSLKYEERSNAPISSKKGSEERPGKTKKEKMKERRKRWLKKISSIKQTKEQQVAKARRQATPLVGDLRPLVDALPELCPLNSPSTAVCHKSTKNKIQVIKPEPTDFSQMNKAQKHKLLETESSSFTEAVKIFSTKNNPLAEISEHLRKRIRQEDP</sequence>
<evidence type="ECO:0000256" key="1">
    <source>
        <dbReference type="ARBA" id="ARBA00004604"/>
    </source>
</evidence>
<feature type="compositionally biased region" description="Basic and acidic residues" evidence="4">
    <location>
        <begin position="96"/>
        <end position="111"/>
    </location>
</feature>
<dbReference type="Proteomes" id="UP001187415">
    <property type="component" value="Unassembled WGS sequence"/>
</dbReference>
<dbReference type="PANTHER" id="PTHR31109">
    <property type="entry name" value="PROTEIN FAM207A"/>
    <property type="match status" value="1"/>
</dbReference>
<evidence type="ECO:0000313" key="5">
    <source>
        <dbReference type="EMBL" id="KAK2856676.1"/>
    </source>
</evidence>
<dbReference type="PANTHER" id="PTHR31109:SF2">
    <property type="entry name" value="RIBOSOME BIOGENESIS PROTEIN SLX9 HOMOLOG"/>
    <property type="match status" value="1"/>
</dbReference>
<accession>A0AA88T317</accession>